<organism evidence="2 3">
    <name type="scientific">Flavobacterium aquidurense</name>
    <dbReference type="NCBI Taxonomy" id="362413"/>
    <lineage>
        <taxon>Bacteria</taxon>
        <taxon>Pseudomonadati</taxon>
        <taxon>Bacteroidota</taxon>
        <taxon>Flavobacteriia</taxon>
        <taxon>Flavobacteriales</taxon>
        <taxon>Flavobacteriaceae</taxon>
        <taxon>Flavobacterium</taxon>
    </lineage>
</organism>
<protein>
    <submittedName>
        <fullName evidence="2">Uncharacterized protein</fullName>
    </submittedName>
</protein>
<evidence type="ECO:0000256" key="1">
    <source>
        <dbReference type="SAM" id="MobiDB-lite"/>
    </source>
</evidence>
<proteinExistence type="predicted"/>
<feature type="region of interest" description="Disordered" evidence="1">
    <location>
        <begin position="1"/>
        <end position="42"/>
    </location>
</feature>
<dbReference type="EMBL" id="JRLF01000014">
    <property type="protein sequence ID" value="KQB38610.1"/>
    <property type="molecule type" value="Genomic_DNA"/>
</dbReference>
<dbReference type="STRING" id="362413.RC62_1969"/>
<name>A0A0Q0RQD9_9FLAO</name>
<dbReference type="PATRIC" id="fig|362413.3.peg.1917"/>
<dbReference type="Proteomes" id="UP000050443">
    <property type="component" value="Unassembled WGS sequence"/>
</dbReference>
<dbReference type="RefSeq" id="WP_123774135.1">
    <property type="nucleotide sequence ID" value="NZ_JRLF01000014.1"/>
</dbReference>
<dbReference type="OrthoDB" id="1376192at2"/>
<reference evidence="2 3" key="1">
    <citation type="submission" date="2014-09" db="EMBL/GenBank/DDBJ databases">
        <title>Genome sequence of Flavobacterium aquidurense RC62.</title>
        <authorList>
            <person name="Kim J.F."/>
            <person name="Kwak M.-J."/>
        </authorList>
    </citation>
    <scope>NUCLEOTIDE SEQUENCE [LARGE SCALE GENOMIC DNA]</scope>
    <source>
        <strain evidence="2 3">RC62</strain>
    </source>
</reference>
<evidence type="ECO:0000313" key="2">
    <source>
        <dbReference type="EMBL" id="KQB38610.1"/>
    </source>
</evidence>
<comment type="caution">
    <text evidence="2">The sequence shown here is derived from an EMBL/GenBank/DDBJ whole genome shotgun (WGS) entry which is preliminary data.</text>
</comment>
<dbReference type="AlphaFoldDB" id="A0A0Q0RQD9"/>
<sequence>MKNCKLNFEDFENEKLSKNQQKTVLGGNEEPTKGNGNGNGHP</sequence>
<gene>
    <name evidence="2" type="ORF">RC62_1969</name>
</gene>
<accession>A0A0Q0RQD9</accession>
<evidence type="ECO:0000313" key="3">
    <source>
        <dbReference type="Proteomes" id="UP000050443"/>
    </source>
</evidence>